<comment type="caution">
    <text evidence="1">The sequence shown here is derived from an EMBL/GenBank/DDBJ whole genome shotgun (WGS) entry which is preliminary data.</text>
</comment>
<proteinExistence type="predicted"/>
<accession>A0A0F9N8W3</accession>
<name>A0A0F9N8W3_9ZZZZ</name>
<gene>
    <name evidence="1" type="ORF">LCGC14_0996670</name>
</gene>
<organism evidence="1">
    <name type="scientific">marine sediment metagenome</name>
    <dbReference type="NCBI Taxonomy" id="412755"/>
    <lineage>
        <taxon>unclassified sequences</taxon>
        <taxon>metagenomes</taxon>
        <taxon>ecological metagenomes</taxon>
    </lineage>
</organism>
<sequence>DSKGITLGEYFRPHLPLTQKLKIYEIYLELQKRIAAENRTLFEFSDKFENGERFSGVIEVLKFGYLDFYLLFIVEEDQEDLGKTVSLLDKIEAAKPQMENLIMQIIQ</sequence>
<protein>
    <submittedName>
        <fullName evidence="1">Uncharacterized protein</fullName>
    </submittedName>
</protein>
<dbReference type="AlphaFoldDB" id="A0A0F9N8W3"/>
<dbReference type="EMBL" id="LAZR01003823">
    <property type="protein sequence ID" value="KKN14379.1"/>
    <property type="molecule type" value="Genomic_DNA"/>
</dbReference>
<evidence type="ECO:0000313" key="1">
    <source>
        <dbReference type="EMBL" id="KKN14379.1"/>
    </source>
</evidence>
<feature type="non-terminal residue" evidence="1">
    <location>
        <position position="1"/>
    </location>
</feature>
<reference evidence="1" key="1">
    <citation type="journal article" date="2015" name="Nature">
        <title>Complex archaea that bridge the gap between prokaryotes and eukaryotes.</title>
        <authorList>
            <person name="Spang A."/>
            <person name="Saw J.H."/>
            <person name="Jorgensen S.L."/>
            <person name="Zaremba-Niedzwiedzka K."/>
            <person name="Martijn J."/>
            <person name="Lind A.E."/>
            <person name="van Eijk R."/>
            <person name="Schleper C."/>
            <person name="Guy L."/>
            <person name="Ettema T.J."/>
        </authorList>
    </citation>
    <scope>NUCLEOTIDE SEQUENCE</scope>
</reference>